<evidence type="ECO:0000313" key="2">
    <source>
        <dbReference type="EMBL" id="TCO07711.1"/>
    </source>
</evidence>
<keyword evidence="1" id="KW-1133">Transmembrane helix</keyword>
<comment type="caution">
    <text evidence="2">The sequence shown here is derived from an EMBL/GenBank/DDBJ whole genome shotgun (WGS) entry which is preliminary data.</text>
</comment>
<evidence type="ECO:0000313" key="3">
    <source>
        <dbReference type="Proteomes" id="UP000295221"/>
    </source>
</evidence>
<organism evidence="2 3">
    <name type="scientific">Natronoflexus pectinivorans</name>
    <dbReference type="NCBI Taxonomy" id="682526"/>
    <lineage>
        <taxon>Bacteria</taxon>
        <taxon>Pseudomonadati</taxon>
        <taxon>Bacteroidota</taxon>
        <taxon>Bacteroidia</taxon>
        <taxon>Marinilabiliales</taxon>
        <taxon>Marinilabiliaceae</taxon>
        <taxon>Natronoflexus</taxon>
    </lineage>
</organism>
<keyword evidence="3" id="KW-1185">Reference proteome</keyword>
<accession>A0A4R2GHR7</accession>
<feature type="transmembrane region" description="Helical" evidence="1">
    <location>
        <begin position="134"/>
        <end position="153"/>
    </location>
</feature>
<keyword evidence="1" id="KW-0472">Membrane</keyword>
<evidence type="ECO:0000256" key="1">
    <source>
        <dbReference type="SAM" id="Phobius"/>
    </source>
</evidence>
<gene>
    <name evidence="2" type="ORF">EV194_10795</name>
</gene>
<protein>
    <submittedName>
        <fullName evidence="2">Uncharacterized protein</fullName>
    </submittedName>
</protein>
<dbReference type="OrthoDB" id="1119135at2"/>
<name>A0A4R2GHR7_9BACT</name>
<reference evidence="2 3" key="1">
    <citation type="submission" date="2019-03" db="EMBL/GenBank/DDBJ databases">
        <title>Genomic Encyclopedia of Type Strains, Phase IV (KMG-IV): sequencing the most valuable type-strain genomes for metagenomic binning, comparative biology and taxonomic classification.</title>
        <authorList>
            <person name="Goeker M."/>
        </authorList>
    </citation>
    <scope>NUCLEOTIDE SEQUENCE [LARGE SCALE GENOMIC DNA]</scope>
    <source>
        <strain evidence="2 3">DSM 24179</strain>
    </source>
</reference>
<sequence>MEHEPLKLPQWYENISDIFRDVPRESVRHYNIETIPRLMCTLDHKKDECEECMENYLILYKMLEHAAIWVKDETPELKQFQKQLQNSAVHLKKKHNMTPKGLLLSRYTLFGIVSGIITALLFNLGGSQIEIHELLMLFIAGGMTLGWVSGKTFERILKKQGKIF</sequence>
<dbReference type="AlphaFoldDB" id="A0A4R2GHR7"/>
<proteinExistence type="predicted"/>
<keyword evidence="1" id="KW-0812">Transmembrane</keyword>
<dbReference type="RefSeq" id="WP_132434033.1">
    <property type="nucleotide sequence ID" value="NZ_SLWK01000007.1"/>
</dbReference>
<dbReference type="EMBL" id="SLWK01000007">
    <property type="protein sequence ID" value="TCO07711.1"/>
    <property type="molecule type" value="Genomic_DNA"/>
</dbReference>
<dbReference type="Proteomes" id="UP000295221">
    <property type="component" value="Unassembled WGS sequence"/>
</dbReference>
<feature type="transmembrane region" description="Helical" evidence="1">
    <location>
        <begin position="102"/>
        <end position="122"/>
    </location>
</feature>